<evidence type="ECO:0000256" key="4">
    <source>
        <dbReference type="ARBA" id="ARBA00022723"/>
    </source>
</evidence>
<dbReference type="PANTHER" id="PTHR11390">
    <property type="entry name" value="PROKARYOTIC DNA TOPOISOMERASE"/>
    <property type="match status" value="1"/>
</dbReference>
<dbReference type="SMART" id="SM00436">
    <property type="entry name" value="TOP1Bc"/>
    <property type="match status" value="1"/>
</dbReference>
<dbReference type="NCBIfam" id="NF005829">
    <property type="entry name" value="PRK07726.1"/>
    <property type="match status" value="1"/>
</dbReference>
<comment type="catalytic activity">
    <reaction evidence="1">
        <text>ATP-independent breakage of single-stranded DNA, followed by passage and rejoining.</text>
        <dbReference type="EC" id="5.6.2.1"/>
    </reaction>
</comment>
<dbReference type="Gene3D" id="3.40.50.140">
    <property type="match status" value="1"/>
</dbReference>
<dbReference type="InterPro" id="IPR023405">
    <property type="entry name" value="Topo_IA_core_domain"/>
</dbReference>
<dbReference type="Gene3D" id="2.70.20.10">
    <property type="entry name" value="Topoisomerase I, domain 3"/>
    <property type="match status" value="1"/>
</dbReference>
<dbReference type="InterPro" id="IPR005738">
    <property type="entry name" value="TopoIII"/>
</dbReference>
<feature type="domain" description="Toprim" evidence="13">
    <location>
        <begin position="1"/>
        <end position="134"/>
    </location>
</feature>
<dbReference type="PRINTS" id="PR00417">
    <property type="entry name" value="PRTPISMRASEI"/>
</dbReference>
<evidence type="ECO:0000259" key="13">
    <source>
        <dbReference type="PROSITE" id="PS50880"/>
    </source>
</evidence>
<dbReference type="RefSeq" id="WP_219964226.1">
    <property type="nucleotide sequence ID" value="NZ_JAGFNZ010000001.1"/>
</dbReference>
<dbReference type="PROSITE" id="PS50880">
    <property type="entry name" value="TOPRIM"/>
    <property type="match status" value="1"/>
</dbReference>
<dbReference type="SUPFAM" id="SSF56712">
    <property type="entry name" value="Prokaryotic type I DNA topoisomerase"/>
    <property type="match status" value="1"/>
</dbReference>
<dbReference type="InterPro" id="IPR006171">
    <property type="entry name" value="TOPRIM_dom"/>
</dbReference>
<evidence type="ECO:0000256" key="5">
    <source>
        <dbReference type="ARBA" id="ARBA00023029"/>
    </source>
</evidence>
<evidence type="ECO:0000256" key="8">
    <source>
        <dbReference type="ARBA" id="ARBA00030003"/>
    </source>
</evidence>
<keyword evidence="16" id="KW-1185">Reference proteome</keyword>
<dbReference type="EMBL" id="JAGFNZ010000001">
    <property type="protein sequence ID" value="MBW7571845.1"/>
    <property type="molecule type" value="Genomic_DNA"/>
</dbReference>
<dbReference type="PANTHER" id="PTHR11390:SF21">
    <property type="entry name" value="DNA TOPOISOMERASE 3-ALPHA"/>
    <property type="match status" value="1"/>
</dbReference>
<dbReference type="SMART" id="SM00437">
    <property type="entry name" value="TOP1Ac"/>
    <property type="match status" value="1"/>
</dbReference>
<dbReference type="PROSITE" id="PS52039">
    <property type="entry name" value="TOPO_IA_2"/>
    <property type="match status" value="1"/>
</dbReference>
<evidence type="ECO:0000256" key="1">
    <source>
        <dbReference type="ARBA" id="ARBA00000213"/>
    </source>
</evidence>
<evidence type="ECO:0000259" key="14">
    <source>
        <dbReference type="PROSITE" id="PS52039"/>
    </source>
</evidence>
<evidence type="ECO:0000256" key="12">
    <source>
        <dbReference type="SAM" id="MobiDB-lite"/>
    </source>
</evidence>
<dbReference type="Pfam" id="PF01131">
    <property type="entry name" value="Topoisom_bac"/>
    <property type="match status" value="1"/>
</dbReference>
<comment type="similarity">
    <text evidence="2">Belongs to the type IA topoisomerase family.</text>
</comment>
<dbReference type="InterPro" id="IPR013826">
    <property type="entry name" value="Topo_IA_cen_sub3"/>
</dbReference>
<protein>
    <recommendedName>
        <fullName evidence="3">DNA topoisomerase</fullName>
        <ecNumber evidence="3">5.6.2.1</ecNumber>
    </recommendedName>
    <alternativeName>
        <fullName evidence="11">Omega-protein</fullName>
    </alternativeName>
    <alternativeName>
        <fullName evidence="10">Relaxing enzyme</fullName>
    </alternativeName>
    <alternativeName>
        <fullName evidence="8">Swivelase</fullName>
    </alternativeName>
    <alternativeName>
        <fullName evidence="9">Untwisting enzyme</fullName>
    </alternativeName>
</protein>
<dbReference type="EC" id="5.6.2.1" evidence="3"/>
<dbReference type="InterPro" id="IPR034144">
    <property type="entry name" value="TOPRIM_TopoIII"/>
</dbReference>
<evidence type="ECO:0000256" key="7">
    <source>
        <dbReference type="ARBA" id="ARBA00023235"/>
    </source>
</evidence>
<dbReference type="Pfam" id="PF01751">
    <property type="entry name" value="Toprim"/>
    <property type="match status" value="1"/>
</dbReference>
<evidence type="ECO:0000256" key="2">
    <source>
        <dbReference type="ARBA" id="ARBA00009446"/>
    </source>
</evidence>
<evidence type="ECO:0000256" key="6">
    <source>
        <dbReference type="ARBA" id="ARBA00023125"/>
    </source>
</evidence>
<gene>
    <name evidence="15" type="ORF">J5W02_03385</name>
</gene>
<organism evidence="15 16">
    <name type="scientific">Caproiciproducens faecalis</name>
    <dbReference type="NCBI Taxonomy" id="2820301"/>
    <lineage>
        <taxon>Bacteria</taxon>
        <taxon>Bacillati</taxon>
        <taxon>Bacillota</taxon>
        <taxon>Clostridia</taxon>
        <taxon>Eubacteriales</taxon>
        <taxon>Acutalibacteraceae</taxon>
        <taxon>Caproiciproducens</taxon>
    </lineage>
</organism>
<dbReference type="InterPro" id="IPR013497">
    <property type="entry name" value="Topo_IA_cen"/>
</dbReference>
<accession>A0ABS7DKM0</accession>
<evidence type="ECO:0000313" key="15">
    <source>
        <dbReference type="EMBL" id="MBW7571845.1"/>
    </source>
</evidence>
<keyword evidence="7" id="KW-0413">Isomerase</keyword>
<comment type="caution">
    <text evidence="15">The sequence shown here is derived from an EMBL/GenBank/DDBJ whole genome shotgun (WGS) entry which is preliminary data.</text>
</comment>
<reference evidence="15 16" key="1">
    <citation type="submission" date="2021-03" db="EMBL/GenBank/DDBJ databases">
        <title>Caproiciproducens sp. nov. isolated from feces of cow.</title>
        <authorList>
            <person name="Choi J.-Y."/>
        </authorList>
    </citation>
    <scope>NUCLEOTIDE SEQUENCE [LARGE SCALE GENOMIC DNA]</scope>
    <source>
        <strain evidence="15 16">AGMB10547</strain>
    </source>
</reference>
<evidence type="ECO:0000256" key="9">
    <source>
        <dbReference type="ARBA" id="ARBA00031985"/>
    </source>
</evidence>
<dbReference type="NCBIfam" id="TIGR01056">
    <property type="entry name" value="topB"/>
    <property type="match status" value="1"/>
</dbReference>
<dbReference type="InterPro" id="IPR000380">
    <property type="entry name" value="Topo_IA"/>
</dbReference>
<name>A0ABS7DKM0_9FIRM</name>
<dbReference type="Proteomes" id="UP000719942">
    <property type="component" value="Unassembled WGS sequence"/>
</dbReference>
<feature type="region of interest" description="Disordered" evidence="12">
    <location>
        <begin position="432"/>
        <end position="456"/>
    </location>
</feature>
<keyword evidence="6" id="KW-0238">DNA-binding</keyword>
<keyword evidence="5" id="KW-0799">Topoisomerase</keyword>
<dbReference type="InterPro" id="IPR003602">
    <property type="entry name" value="Topo_IA_DNA-bd_dom"/>
</dbReference>
<dbReference type="InterPro" id="IPR003601">
    <property type="entry name" value="Topo_IA_2"/>
</dbReference>
<evidence type="ECO:0000256" key="10">
    <source>
        <dbReference type="ARBA" id="ARBA00032235"/>
    </source>
</evidence>
<feature type="domain" description="Topo IA-type catalytic" evidence="14">
    <location>
        <begin position="151"/>
        <end position="567"/>
    </location>
</feature>
<keyword evidence="4" id="KW-0479">Metal-binding</keyword>
<evidence type="ECO:0000256" key="3">
    <source>
        <dbReference type="ARBA" id="ARBA00012891"/>
    </source>
</evidence>
<dbReference type="Gene3D" id="1.10.460.10">
    <property type="entry name" value="Topoisomerase I, domain 2"/>
    <property type="match status" value="1"/>
</dbReference>
<proteinExistence type="inferred from homology"/>
<dbReference type="InterPro" id="IPR013824">
    <property type="entry name" value="Topo_IA_cen_sub1"/>
</dbReference>
<dbReference type="CDD" id="cd03362">
    <property type="entry name" value="TOPRIM_TopoIA_TopoIII"/>
    <property type="match status" value="1"/>
</dbReference>
<dbReference type="SMART" id="SM00493">
    <property type="entry name" value="TOPRIM"/>
    <property type="match status" value="1"/>
</dbReference>
<dbReference type="Gene3D" id="1.10.290.10">
    <property type="entry name" value="Topoisomerase I, domain 4"/>
    <property type="match status" value="1"/>
</dbReference>
<dbReference type="CDD" id="cd00186">
    <property type="entry name" value="TOP1Ac"/>
    <property type="match status" value="1"/>
</dbReference>
<dbReference type="InterPro" id="IPR013825">
    <property type="entry name" value="Topo_IA_cen_sub2"/>
</dbReference>
<sequence>MRLVISEKPSVAQSIAAVIGAKQRGDGYLEGNGYLVSWCLGHLAELASADAYDERYAKWRREDLPILPENWRFTVSGDKQKQFGILRTLMRRDDVDEVINACDAGREGELIFHTVYDMAGCSKPMKRLWISSMEDEAIRQGFTNLKPGRDYDGLHQSALCRSKADWLVGINATRLFSVLYHRTLNVGRVMSPTLALIVQREAEISAFQPEPFYTVSLDCGAFAATGDKLKAKPEAEAIAAACKGKTAIVRAVERKEKAEKAPALYDLTTLQRDANRLLGYTAQQTLDYLQSLYEKKLCTYPRTDSRFLTNDMEGTVPVLATAATGICGTDVPENLNAGQVCDSTKVSDHHAVVPTSVAGKADVSALPAGEREILRLVSRQLLCAVGSAHQYAETAVTLDCGGYSFTAKGKTILVPGWKAYLQEQADKPLPELAEGQDIPVSSVSVKEGKTSPPKHYTEDTLLSAMETAGAKDMPKDAERKGLGTPATRAAILEKLVATGFVERKKTKKTVNLIPSQIGVSLVTVLPEQLQSPLLTAEWENRLKQVERGKLEPDAFMNGISSMLRELIQTYTPVRGAEVLFPSGRESVGKCPRCGGSVTESKKGFFCENDGCRFGLWKDNRFFAAKKKTLTKAVAAALLKDGRVRLTGCYSEKTGKTYDATVILEDTGERVNFRLDFDTGTKKRGGS</sequence>
<evidence type="ECO:0000256" key="11">
    <source>
        <dbReference type="ARBA" id="ARBA00032877"/>
    </source>
</evidence>
<evidence type="ECO:0000313" key="16">
    <source>
        <dbReference type="Proteomes" id="UP000719942"/>
    </source>
</evidence>